<reference evidence="2" key="2">
    <citation type="submission" date="2015-01" db="EMBL/GenBank/DDBJ databases">
        <title>Evolutionary Origins and Diversification of the Mycorrhizal Mutualists.</title>
        <authorList>
            <consortium name="DOE Joint Genome Institute"/>
            <consortium name="Mycorrhizal Genomics Consortium"/>
            <person name="Kohler A."/>
            <person name="Kuo A."/>
            <person name="Nagy L.G."/>
            <person name="Floudas D."/>
            <person name="Copeland A."/>
            <person name="Barry K.W."/>
            <person name="Cichocki N."/>
            <person name="Veneault-Fourrey C."/>
            <person name="LaButti K."/>
            <person name="Lindquist E.A."/>
            <person name="Lipzen A."/>
            <person name="Lundell T."/>
            <person name="Morin E."/>
            <person name="Murat C."/>
            <person name="Riley R."/>
            <person name="Ohm R."/>
            <person name="Sun H."/>
            <person name="Tunlid A."/>
            <person name="Henrissat B."/>
            <person name="Grigoriev I.V."/>
            <person name="Hibbett D.S."/>
            <person name="Martin F."/>
        </authorList>
    </citation>
    <scope>NUCLEOTIDE SEQUENCE [LARGE SCALE GENOMIC DNA]</scope>
    <source>
        <strain evidence="2">UH-Slu-Lm8-n1</strain>
    </source>
</reference>
<dbReference type="HOGENOM" id="CLU_2747192_0_0_1"/>
<dbReference type="InParanoid" id="A0A0D0AIR1"/>
<dbReference type="EMBL" id="KN835800">
    <property type="protein sequence ID" value="KIK34157.1"/>
    <property type="molecule type" value="Genomic_DNA"/>
</dbReference>
<dbReference type="Proteomes" id="UP000054485">
    <property type="component" value="Unassembled WGS sequence"/>
</dbReference>
<name>A0A0D0AIR1_9AGAM</name>
<organism evidence="1 2">
    <name type="scientific">Suillus luteus UH-Slu-Lm8-n1</name>
    <dbReference type="NCBI Taxonomy" id="930992"/>
    <lineage>
        <taxon>Eukaryota</taxon>
        <taxon>Fungi</taxon>
        <taxon>Dikarya</taxon>
        <taxon>Basidiomycota</taxon>
        <taxon>Agaricomycotina</taxon>
        <taxon>Agaricomycetes</taxon>
        <taxon>Agaricomycetidae</taxon>
        <taxon>Boletales</taxon>
        <taxon>Suillineae</taxon>
        <taxon>Suillaceae</taxon>
        <taxon>Suillus</taxon>
    </lineage>
</organism>
<dbReference type="OrthoDB" id="10586893at2759"/>
<accession>A0A0D0AIR1</accession>
<proteinExistence type="predicted"/>
<evidence type="ECO:0000313" key="2">
    <source>
        <dbReference type="Proteomes" id="UP000054485"/>
    </source>
</evidence>
<reference evidence="1 2" key="1">
    <citation type="submission" date="2014-04" db="EMBL/GenBank/DDBJ databases">
        <authorList>
            <consortium name="DOE Joint Genome Institute"/>
            <person name="Kuo A."/>
            <person name="Ruytinx J."/>
            <person name="Rineau F."/>
            <person name="Colpaert J."/>
            <person name="Kohler A."/>
            <person name="Nagy L.G."/>
            <person name="Floudas D."/>
            <person name="Copeland A."/>
            <person name="Barry K.W."/>
            <person name="Cichocki N."/>
            <person name="Veneault-Fourrey C."/>
            <person name="LaButti K."/>
            <person name="Lindquist E.A."/>
            <person name="Lipzen A."/>
            <person name="Lundell T."/>
            <person name="Morin E."/>
            <person name="Murat C."/>
            <person name="Sun H."/>
            <person name="Tunlid A."/>
            <person name="Henrissat B."/>
            <person name="Grigoriev I.V."/>
            <person name="Hibbett D.S."/>
            <person name="Martin F."/>
            <person name="Nordberg H.P."/>
            <person name="Cantor M.N."/>
            <person name="Hua S.X."/>
        </authorList>
    </citation>
    <scope>NUCLEOTIDE SEQUENCE [LARGE SCALE GENOMIC DNA]</scope>
    <source>
        <strain evidence="1 2">UH-Slu-Lm8-n1</strain>
    </source>
</reference>
<sequence>SATEQSGVSSAPPHTSREIHELAFEANVRRTDSSCIFVRCWFSNATVYAGPDKVRAKLRHAEAQIKPGQQP</sequence>
<evidence type="ECO:0000313" key="1">
    <source>
        <dbReference type="EMBL" id="KIK34157.1"/>
    </source>
</evidence>
<protein>
    <submittedName>
        <fullName evidence="1">Uncharacterized protein</fullName>
    </submittedName>
</protein>
<dbReference type="AlphaFoldDB" id="A0A0D0AIR1"/>
<keyword evidence="2" id="KW-1185">Reference proteome</keyword>
<gene>
    <name evidence="1" type="ORF">CY34DRAFT_813100</name>
</gene>
<feature type="non-terminal residue" evidence="1">
    <location>
        <position position="71"/>
    </location>
</feature>
<feature type="non-terminal residue" evidence="1">
    <location>
        <position position="1"/>
    </location>
</feature>